<dbReference type="GO" id="GO:0000786">
    <property type="term" value="C:nucleosome"/>
    <property type="evidence" value="ECO:0007669"/>
    <property type="project" value="InterPro"/>
</dbReference>
<evidence type="ECO:0000259" key="2">
    <source>
        <dbReference type="Pfam" id="PF00538"/>
    </source>
</evidence>
<evidence type="ECO:0000313" key="3">
    <source>
        <dbReference type="EMBL" id="KAF6735128.1"/>
    </source>
</evidence>
<reference evidence="3" key="1">
    <citation type="journal article" name="BMC Genomics">
        <title>Long-read sequencing and de novo genome assembly of marine medaka (Oryzias melastigma).</title>
        <authorList>
            <person name="Liang P."/>
            <person name="Saqib H.S.A."/>
            <person name="Ni X."/>
            <person name="Shen Y."/>
        </authorList>
    </citation>
    <scope>NUCLEOTIDE SEQUENCE</scope>
    <source>
        <strain evidence="3">Bigg-433</strain>
    </source>
</reference>
<feature type="domain" description="H15" evidence="2">
    <location>
        <begin position="78"/>
        <end position="141"/>
    </location>
</feature>
<feature type="compositionally biased region" description="Basic and acidic residues" evidence="1">
    <location>
        <begin position="38"/>
        <end position="48"/>
    </location>
</feature>
<feature type="region of interest" description="Disordered" evidence="1">
    <location>
        <begin position="144"/>
        <end position="236"/>
    </location>
</feature>
<gene>
    <name evidence="3" type="ORF">FQA47_012123</name>
</gene>
<name>A0A834FJ31_ORYME</name>
<evidence type="ECO:0000256" key="1">
    <source>
        <dbReference type="SAM" id="MobiDB-lite"/>
    </source>
</evidence>
<dbReference type="Proteomes" id="UP000646548">
    <property type="component" value="Unassembled WGS sequence"/>
</dbReference>
<accession>A0A834FJ31</accession>
<evidence type="ECO:0000313" key="4">
    <source>
        <dbReference type="Proteomes" id="UP000646548"/>
    </source>
</evidence>
<feature type="compositionally biased region" description="Basic residues" evidence="1">
    <location>
        <begin position="205"/>
        <end position="220"/>
    </location>
</feature>
<dbReference type="GO" id="GO:0003677">
    <property type="term" value="F:DNA binding"/>
    <property type="evidence" value="ECO:0007669"/>
    <property type="project" value="InterPro"/>
</dbReference>
<comment type="caution">
    <text evidence="3">The sequence shown here is derived from an EMBL/GenBank/DDBJ whole genome shotgun (WGS) entry which is preliminary data.</text>
</comment>
<feature type="compositionally biased region" description="Polar residues" evidence="1">
    <location>
        <begin position="184"/>
        <end position="194"/>
    </location>
</feature>
<dbReference type="AlphaFoldDB" id="A0A834FJ31"/>
<organism evidence="3 4">
    <name type="scientific">Oryzias melastigma</name>
    <name type="common">Marine medaka</name>
    <dbReference type="NCBI Taxonomy" id="30732"/>
    <lineage>
        <taxon>Eukaryota</taxon>
        <taxon>Metazoa</taxon>
        <taxon>Chordata</taxon>
        <taxon>Craniata</taxon>
        <taxon>Vertebrata</taxon>
        <taxon>Euteleostomi</taxon>
        <taxon>Actinopterygii</taxon>
        <taxon>Neopterygii</taxon>
        <taxon>Teleostei</taxon>
        <taxon>Neoteleostei</taxon>
        <taxon>Acanthomorphata</taxon>
        <taxon>Ovalentaria</taxon>
        <taxon>Atherinomorphae</taxon>
        <taxon>Beloniformes</taxon>
        <taxon>Adrianichthyidae</taxon>
        <taxon>Oryziinae</taxon>
        <taxon>Oryzias</taxon>
    </lineage>
</organism>
<sequence length="236" mass="26382">MEEVGKSTKNPTGRGLGKAGARRLGQLLKRAIQSPETEDPKGRRKESLPKTPLRLFKHQIQTQTKGGTKKDSTKLALPEVSKVIHGVVSQCKRRGSISMAQLKQTLAAEGYDVTKSNRQVKAATLRLVKRETFVRTTRSASLRLNKKILTDKRRNPVKSPKPKEKKMTLRSRGQTQKPKGKTHTGASGSNSQRGKTPKPEQKQASKLRKTAIKVQKHAKIKAAQAKKTLRKRKLYR</sequence>
<dbReference type="GO" id="GO:0006334">
    <property type="term" value="P:nucleosome assembly"/>
    <property type="evidence" value="ECO:0007669"/>
    <property type="project" value="InterPro"/>
</dbReference>
<feature type="region of interest" description="Disordered" evidence="1">
    <location>
        <begin position="1"/>
        <end position="73"/>
    </location>
</feature>
<dbReference type="InterPro" id="IPR036388">
    <property type="entry name" value="WH-like_DNA-bd_sf"/>
</dbReference>
<protein>
    <submittedName>
        <fullName evidence="3">Histone H1.5</fullName>
    </submittedName>
</protein>
<dbReference type="Gene3D" id="1.10.10.10">
    <property type="entry name" value="Winged helix-like DNA-binding domain superfamily/Winged helix DNA-binding domain"/>
    <property type="match status" value="1"/>
</dbReference>
<dbReference type="Pfam" id="PF00538">
    <property type="entry name" value="Linker_histone"/>
    <property type="match status" value="1"/>
</dbReference>
<dbReference type="InterPro" id="IPR005818">
    <property type="entry name" value="Histone_H1/H5_H15"/>
</dbReference>
<dbReference type="EMBL" id="WKFB01000117">
    <property type="protein sequence ID" value="KAF6735128.1"/>
    <property type="molecule type" value="Genomic_DNA"/>
</dbReference>
<feature type="compositionally biased region" description="Basic residues" evidence="1">
    <location>
        <begin position="227"/>
        <end position="236"/>
    </location>
</feature>
<proteinExistence type="predicted"/>